<accession>A0A7S2EGA5</accession>
<name>A0A7S2EGA5_9STRA</name>
<evidence type="ECO:0000256" key="1">
    <source>
        <dbReference type="SAM" id="MobiDB-lite"/>
    </source>
</evidence>
<proteinExistence type="predicted"/>
<feature type="region of interest" description="Disordered" evidence="1">
    <location>
        <begin position="1"/>
        <end position="55"/>
    </location>
</feature>
<sequence>MSLRSRNAPSASIAESTSAPSQVSPRISRTSAPVSSARPSIQTVPTRKRKHGSNAGVTSTLISQLAVVALKRRLAQQTAVNCNVSGSSSDLLMRGEVGPVTVAGRRWRSPLGLTCRAIEAKVQTCQLDMGAVISRRKLILTVPAKGDAMIAMDDADFMGFITHPLMKPPAPPSTINAELITFVSEDVEIDAATGAITFYGLYMGERWRCQLKRGSGNGKGASIIVTHAPSRGVQSQKDNNKFALMEPELTSTMTDFFNEMVFELDGTFLSFRDMMVTQRSEVPIVMLSLDIVVKKFPSPGLAF</sequence>
<gene>
    <name evidence="2" type="ORF">DBRI1063_LOCUS13506</name>
</gene>
<dbReference type="EMBL" id="HBGN01021163">
    <property type="protein sequence ID" value="CAD9334870.1"/>
    <property type="molecule type" value="Transcribed_RNA"/>
</dbReference>
<evidence type="ECO:0000313" key="2">
    <source>
        <dbReference type="EMBL" id="CAD9334870.1"/>
    </source>
</evidence>
<reference evidence="2" key="1">
    <citation type="submission" date="2021-01" db="EMBL/GenBank/DDBJ databases">
        <authorList>
            <person name="Corre E."/>
            <person name="Pelletier E."/>
            <person name="Niang G."/>
            <person name="Scheremetjew M."/>
            <person name="Finn R."/>
            <person name="Kale V."/>
            <person name="Holt S."/>
            <person name="Cochrane G."/>
            <person name="Meng A."/>
            <person name="Brown T."/>
            <person name="Cohen L."/>
        </authorList>
    </citation>
    <scope>NUCLEOTIDE SEQUENCE</scope>
    <source>
        <strain evidence="2">Pop2</strain>
    </source>
</reference>
<feature type="compositionally biased region" description="Polar residues" evidence="1">
    <location>
        <begin position="1"/>
        <end position="45"/>
    </location>
</feature>
<protein>
    <submittedName>
        <fullName evidence="2">Uncharacterized protein</fullName>
    </submittedName>
</protein>
<organism evidence="2">
    <name type="scientific">Ditylum brightwellii</name>
    <dbReference type="NCBI Taxonomy" id="49249"/>
    <lineage>
        <taxon>Eukaryota</taxon>
        <taxon>Sar</taxon>
        <taxon>Stramenopiles</taxon>
        <taxon>Ochrophyta</taxon>
        <taxon>Bacillariophyta</taxon>
        <taxon>Mediophyceae</taxon>
        <taxon>Lithodesmiophycidae</taxon>
        <taxon>Lithodesmiales</taxon>
        <taxon>Lithodesmiaceae</taxon>
        <taxon>Ditylum</taxon>
    </lineage>
</organism>
<dbReference type="AlphaFoldDB" id="A0A7S2EGA5"/>